<gene>
    <name evidence="10" type="ORF">LTR62_002320</name>
</gene>
<evidence type="ECO:0000256" key="6">
    <source>
        <dbReference type="ARBA" id="ARBA00022776"/>
    </source>
</evidence>
<keyword evidence="5" id="KW-0493">Microtubule</keyword>
<sequence length="285" mass="31521">MDSPGEWTAAALFSPSKARAQQAQAREWQAVDSWLAKSYGNRLPAFERNEETLQALLMLANVNEDADEHHFLTEKLGRQALLASGKASAGQDDAYHTLFESLGSLGREHLETMAFLAAELGTADTKEMARGTSDLTTRNFELAEQVSQVEVQRASLQRETDWVRVMLDGLRSGRFMPAKSLAEQTAEWTRASKQLKTKLVEYDERASALRASTNTTPSLNEVSDQANSLAIQQDRLTGLRSELSAYEGLPSDPITAKAKIEAARTALRKSTVERDRLFEELAEAS</sequence>
<evidence type="ECO:0000256" key="9">
    <source>
        <dbReference type="ARBA" id="ARBA00023306"/>
    </source>
</evidence>
<dbReference type="Proteomes" id="UP001310890">
    <property type="component" value="Unassembled WGS sequence"/>
</dbReference>
<organism evidence="10 11">
    <name type="scientific">Meristemomyces frigidus</name>
    <dbReference type="NCBI Taxonomy" id="1508187"/>
    <lineage>
        <taxon>Eukaryota</taxon>
        <taxon>Fungi</taxon>
        <taxon>Dikarya</taxon>
        <taxon>Ascomycota</taxon>
        <taxon>Pezizomycotina</taxon>
        <taxon>Dothideomycetes</taxon>
        <taxon>Dothideomycetidae</taxon>
        <taxon>Mycosphaerellales</taxon>
        <taxon>Teratosphaeriaceae</taxon>
        <taxon>Meristemomyces</taxon>
    </lineage>
</organism>
<evidence type="ECO:0000256" key="5">
    <source>
        <dbReference type="ARBA" id="ARBA00022701"/>
    </source>
</evidence>
<evidence type="ECO:0000256" key="7">
    <source>
        <dbReference type="ARBA" id="ARBA00023054"/>
    </source>
</evidence>
<accession>A0AAN7TL34</accession>
<dbReference type="Pfam" id="PF25762">
    <property type="entry name" value="HAUS1"/>
    <property type="match status" value="1"/>
</dbReference>
<keyword evidence="6" id="KW-0498">Mitosis</keyword>
<evidence type="ECO:0000256" key="8">
    <source>
        <dbReference type="ARBA" id="ARBA00023212"/>
    </source>
</evidence>
<keyword evidence="9" id="KW-0131">Cell cycle</keyword>
<evidence type="ECO:0000313" key="11">
    <source>
        <dbReference type="Proteomes" id="UP001310890"/>
    </source>
</evidence>
<keyword evidence="3" id="KW-0963">Cytoplasm</keyword>
<evidence type="ECO:0000256" key="1">
    <source>
        <dbReference type="ARBA" id="ARBA00004186"/>
    </source>
</evidence>
<keyword evidence="4" id="KW-0132">Cell division</keyword>
<dbReference type="GO" id="GO:0070652">
    <property type="term" value="C:HAUS complex"/>
    <property type="evidence" value="ECO:0007669"/>
    <property type="project" value="InterPro"/>
</dbReference>
<evidence type="ECO:0000256" key="4">
    <source>
        <dbReference type="ARBA" id="ARBA00022618"/>
    </source>
</evidence>
<dbReference type="PANTHER" id="PTHR31570">
    <property type="entry name" value="HAUS AUGMIN-LIKE COMPLEX SUBUNIT 1"/>
    <property type="match status" value="1"/>
</dbReference>
<dbReference type="PANTHER" id="PTHR31570:SF1">
    <property type="entry name" value="HAUS AUGMIN-LIKE COMPLEX SUBUNIT 1"/>
    <property type="match status" value="1"/>
</dbReference>
<dbReference type="GO" id="GO:0005829">
    <property type="term" value="C:cytosol"/>
    <property type="evidence" value="ECO:0007669"/>
    <property type="project" value="TreeGrafter"/>
</dbReference>
<comment type="subcellular location">
    <subcellularLocation>
        <location evidence="1">Cytoplasm</location>
        <location evidence="1">Cytoskeleton</location>
        <location evidence="1">Spindle</location>
    </subcellularLocation>
</comment>
<dbReference type="AlphaFoldDB" id="A0AAN7TL34"/>
<dbReference type="GO" id="GO:0051301">
    <property type="term" value="P:cell division"/>
    <property type="evidence" value="ECO:0007669"/>
    <property type="project" value="UniProtKB-KW"/>
</dbReference>
<dbReference type="GO" id="GO:0051225">
    <property type="term" value="P:spindle assembly"/>
    <property type="evidence" value="ECO:0007669"/>
    <property type="project" value="InterPro"/>
</dbReference>
<evidence type="ECO:0000313" key="10">
    <source>
        <dbReference type="EMBL" id="KAK5114746.1"/>
    </source>
</evidence>
<reference evidence="10" key="1">
    <citation type="submission" date="2023-08" db="EMBL/GenBank/DDBJ databases">
        <title>Black Yeasts Isolated from many extreme environments.</title>
        <authorList>
            <person name="Coleine C."/>
            <person name="Stajich J.E."/>
            <person name="Selbmann L."/>
        </authorList>
    </citation>
    <scope>NUCLEOTIDE SEQUENCE</scope>
    <source>
        <strain evidence="10">CCFEE 5401</strain>
    </source>
</reference>
<evidence type="ECO:0000256" key="3">
    <source>
        <dbReference type="ARBA" id="ARBA00022490"/>
    </source>
</evidence>
<dbReference type="InterPro" id="IPR026243">
    <property type="entry name" value="HAUS1"/>
</dbReference>
<dbReference type="GO" id="GO:0005819">
    <property type="term" value="C:spindle"/>
    <property type="evidence" value="ECO:0007669"/>
    <property type="project" value="UniProtKB-SubCell"/>
</dbReference>
<comment type="similarity">
    <text evidence="2">Belongs to the HAUS1 family.</text>
</comment>
<comment type="caution">
    <text evidence="10">The sequence shown here is derived from an EMBL/GenBank/DDBJ whole genome shotgun (WGS) entry which is preliminary data.</text>
</comment>
<evidence type="ECO:0008006" key="12">
    <source>
        <dbReference type="Google" id="ProtNLM"/>
    </source>
</evidence>
<dbReference type="GO" id="GO:0005874">
    <property type="term" value="C:microtubule"/>
    <property type="evidence" value="ECO:0007669"/>
    <property type="project" value="UniProtKB-KW"/>
</dbReference>
<keyword evidence="8" id="KW-0206">Cytoskeleton</keyword>
<dbReference type="EMBL" id="JAVRRL010000016">
    <property type="protein sequence ID" value="KAK5114746.1"/>
    <property type="molecule type" value="Genomic_DNA"/>
</dbReference>
<keyword evidence="7" id="KW-0175">Coiled coil</keyword>
<proteinExistence type="inferred from homology"/>
<name>A0AAN7TL34_9PEZI</name>
<evidence type="ECO:0000256" key="2">
    <source>
        <dbReference type="ARBA" id="ARBA00005479"/>
    </source>
</evidence>
<protein>
    <recommendedName>
        <fullName evidence="12">HAUS augmin-like complex subunit 1</fullName>
    </recommendedName>
</protein>